<dbReference type="RefSeq" id="WP_272181282.1">
    <property type="nucleotide sequence ID" value="NZ_JAQOMS010000002.1"/>
</dbReference>
<dbReference type="InterPro" id="IPR032720">
    <property type="entry name" value="Cys_rich_CWC"/>
</dbReference>
<dbReference type="Proteomes" id="UP001528411">
    <property type="component" value="Unassembled WGS sequence"/>
</dbReference>
<accession>A0ABT5FGM3</accession>
<dbReference type="EMBL" id="JAQOMS010000002">
    <property type="protein sequence ID" value="MDC2889970.1"/>
    <property type="molecule type" value="Genomic_DNA"/>
</dbReference>
<keyword evidence="2" id="KW-1185">Reference proteome</keyword>
<protein>
    <submittedName>
        <fullName evidence="1">Cysteine-rich CWC family protein</fullName>
    </submittedName>
</protein>
<comment type="caution">
    <text evidence="1">The sequence shown here is derived from an EMBL/GenBank/DDBJ whole genome shotgun (WGS) entry which is preliminary data.</text>
</comment>
<sequence length="68" mass="7510">MSSEVIRVEPNLCPLCNTDNQCGNLTNCGEDCWCTSPDITFTKELLNKVPDDLKDKACICKACALKQN</sequence>
<evidence type="ECO:0000313" key="1">
    <source>
        <dbReference type="EMBL" id="MDC2889970.1"/>
    </source>
</evidence>
<dbReference type="Pfam" id="PF14375">
    <property type="entry name" value="Cys_rich_CWC"/>
    <property type="match status" value="1"/>
</dbReference>
<name>A0ABT5FGM3_9GAMM</name>
<proteinExistence type="predicted"/>
<evidence type="ECO:0000313" key="2">
    <source>
        <dbReference type="Proteomes" id="UP001528411"/>
    </source>
</evidence>
<gene>
    <name evidence="1" type="ORF">PN838_15875</name>
</gene>
<organism evidence="1 2">
    <name type="scientific">Psychrosphaera algicola</name>
    <dbReference type="NCBI Taxonomy" id="3023714"/>
    <lineage>
        <taxon>Bacteria</taxon>
        <taxon>Pseudomonadati</taxon>
        <taxon>Pseudomonadota</taxon>
        <taxon>Gammaproteobacteria</taxon>
        <taxon>Alteromonadales</taxon>
        <taxon>Pseudoalteromonadaceae</taxon>
        <taxon>Psychrosphaera</taxon>
    </lineage>
</organism>
<reference evidence="1 2" key="1">
    <citation type="submission" date="2023-01" db="EMBL/GenBank/DDBJ databases">
        <title>Psychrosphaera sp. nov., isolated from marine algae.</title>
        <authorList>
            <person name="Bayburt H."/>
            <person name="Choi B.J."/>
            <person name="Kim J.M."/>
            <person name="Choi D.G."/>
            <person name="Jeon C.O."/>
        </authorList>
    </citation>
    <scope>NUCLEOTIDE SEQUENCE [LARGE SCALE GENOMIC DNA]</scope>
    <source>
        <strain evidence="1 2">G1-22</strain>
    </source>
</reference>